<dbReference type="AlphaFoldDB" id="A0A0Q0GQ31"/>
<dbReference type="EMBL" id="LJRR01000213">
    <property type="protein sequence ID" value="KPZ15930.1"/>
    <property type="molecule type" value="Genomic_DNA"/>
</dbReference>
<name>A0A0Q0GQ31_9PSED</name>
<accession>A0A0Q0GQ31</accession>
<evidence type="ECO:0000313" key="2">
    <source>
        <dbReference type="Proteomes" id="UP000050317"/>
    </source>
</evidence>
<dbReference type="Proteomes" id="UP000050317">
    <property type="component" value="Unassembled WGS sequence"/>
</dbReference>
<comment type="caution">
    <text evidence="1">The sequence shown here is derived from an EMBL/GenBank/DDBJ whole genome shotgun (WGS) entry which is preliminary data.</text>
</comment>
<dbReference type="PATRIC" id="fig|251703.9.peg.4240"/>
<proteinExistence type="predicted"/>
<reference evidence="1 2" key="1">
    <citation type="submission" date="2015-09" db="EMBL/GenBank/DDBJ databases">
        <title>Genome announcement of multiple Pseudomonas syringae strains.</title>
        <authorList>
            <person name="Thakur S."/>
            <person name="Wang P.W."/>
            <person name="Gong Y."/>
            <person name="Weir B.S."/>
            <person name="Guttman D.S."/>
        </authorList>
    </citation>
    <scope>NUCLEOTIDE SEQUENCE [LARGE SCALE GENOMIC DNA]</scope>
    <source>
        <strain evidence="1 2">ICMP3963</strain>
    </source>
</reference>
<gene>
    <name evidence="1" type="ORF">ALO40_03026</name>
</gene>
<sequence>MQRRITQQFRLSADKSRRLPEYFQGAHVGAAPEMFNYNMTPAPVDYDRSHSNSGLLPAHAIEGSISACAMSGK</sequence>
<protein>
    <submittedName>
        <fullName evidence="1">Uncharacterized protein</fullName>
    </submittedName>
</protein>
<evidence type="ECO:0000313" key="1">
    <source>
        <dbReference type="EMBL" id="KPZ15930.1"/>
    </source>
</evidence>
<organism evidence="1 2">
    <name type="scientific">Pseudomonas syringae pv. viburni</name>
    <dbReference type="NCBI Taxonomy" id="251703"/>
    <lineage>
        <taxon>Bacteria</taxon>
        <taxon>Pseudomonadati</taxon>
        <taxon>Pseudomonadota</taxon>
        <taxon>Gammaproteobacteria</taxon>
        <taxon>Pseudomonadales</taxon>
        <taxon>Pseudomonadaceae</taxon>
        <taxon>Pseudomonas</taxon>
    </lineage>
</organism>